<feature type="compositionally biased region" description="Basic and acidic residues" evidence="1">
    <location>
        <begin position="1"/>
        <end position="15"/>
    </location>
</feature>
<evidence type="ECO:0000256" key="1">
    <source>
        <dbReference type="SAM" id="MobiDB-lite"/>
    </source>
</evidence>
<sequence>MIRTKDFTYTREQKGTKSLAGRPSTNEGKLQTNIGTKKIQKIQNTRKPEHGQERMEQVLE</sequence>
<proteinExistence type="predicted"/>
<protein>
    <submittedName>
        <fullName evidence="2">Uncharacterized protein</fullName>
    </submittedName>
</protein>
<dbReference type="EMBL" id="GBXM01009387">
    <property type="protein sequence ID" value="JAH99190.1"/>
    <property type="molecule type" value="Transcribed_RNA"/>
</dbReference>
<dbReference type="AlphaFoldDB" id="A0A0E9XBH1"/>
<feature type="compositionally biased region" description="Polar residues" evidence="1">
    <location>
        <begin position="23"/>
        <end position="45"/>
    </location>
</feature>
<reference evidence="2" key="1">
    <citation type="submission" date="2014-11" db="EMBL/GenBank/DDBJ databases">
        <authorList>
            <person name="Amaro Gonzalez C."/>
        </authorList>
    </citation>
    <scope>NUCLEOTIDE SEQUENCE</scope>
</reference>
<accession>A0A0E9XBH1</accession>
<name>A0A0E9XBH1_ANGAN</name>
<reference evidence="2" key="2">
    <citation type="journal article" date="2015" name="Fish Shellfish Immunol.">
        <title>Early steps in the European eel (Anguilla anguilla)-Vibrio vulnificus interaction in the gills: Role of the RtxA13 toxin.</title>
        <authorList>
            <person name="Callol A."/>
            <person name="Pajuelo D."/>
            <person name="Ebbesson L."/>
            <person name="Teles M."/>
            <person name="MacKenzie S."/>
            <person name="Amaro C."/>
        </authorList>
    </citation>
    <scope>NUCLEOTIDE SEQUENCE</scope>
</reference>
<feature type="compositionally biased region" description="Basic and acidic residues" evidence="1">
    <location>
        <begin position="46"/>
        <end position="60"/>
    </location>
</feature>
<evidence type="ECO:0000313" key="2">
    <source>
        <dbReference type="EMBL" id="JAH99190.1"/>
    </source>
</evidence>
<organism evidence="2">
    <name type="scientific">Anguilla anguilla</name>
    <name type="common">European freshwater eel</name>
    <name type="synonym">Muraena anguilla</name>
    <dbReference type="NCBI Taxonomy" id="7936"/>
    <lineage>
        <taxon>Eukaryota</taxon>
        <taxon>Metazoa</taxon>
        <taxon>Chordata</taxon>
        <taxon>Craniata</taxon>
        <taxon>Vertebrata</taxon>
        <taxon>Euteleostomi</taxon>
        <taxon>Actinopterygii</taxon>
        <taxon>Neopterygii</taxon>
        <taxon>Teleostei</taxon>
        <taxon>Anguilliformes</taxon>
        <taxon>Anguillidae</taxon>
        <taxon>Anguilla</taxon>
    </lineage>
</organism>
<feature type="region of interest" description="Disordered" evidence="1">
    <location>
        <begin position="1"/>
        <end position="60"/>
    </location>
</feature>